<dbReference type="STRING" id="1297569.MESS2_1690015"/>
<evidence type="ECO:0000313" key="2">
    <source>
        <dbReference type="Proteomes" id="UP000012062"/>
    </source>
</evidence>
<accession>M5EMA9</accession>
<name>M5EMA9_9HYPH</name>
<dbReference type="Proteomes" id="UP000012062">
    <property type="component" value="Unassembled WGS sequence"/>
</dbReference>
<sequence>MVILSSDASGFETVAPCTEPKTFSSGLSNAGKSTHVGRGNECHAVERTRKLPLKGLEDAKWTEAIGRLPNR</sequence>
<organism evidence="1 2">
    <name type="scientific">Mesorhizobium metallidurans STM 2683</name>
    <dbReference type="NCBI Taxonomy" id="1297569"/>
    <lineage>
        <taxon>Bacteria</taxon>
        <taxon>Pseudomonadati</taxon>
        <taxon>Pseudomonadota</taxon>
        <taxon>Alphaproteobacteria</taxon>
        <taxon>Hyphomicrobiales</taxon>
        <taxon>Phyllobacteriaceae</taxon>
        <taxon>Mesorhizobium</taxon>
    </lineage>
</organism>
<proteinExistence type="predicted"/>
<evidence type="ECO:0000313" key="1">
    <source>
        <dbReference type="EMBL" id="CCV05864.1"/>
    </source>
</evidence>
<keyword evidence="2" id="KW-1185">Reference proteome</keyword>
<protein>
    <submittedName>
        <fullName evidence="1">Uncharacterized protein</fullName>
    </submittedName>
</protein>
<dbReference type="AlphaFoldDB" id="M5EMA9"/>
<reference evidence="1 2" key="1">
    <citation type="submission" date="2013-02" db="EMBL/GenBank/DDBJ databases">
        <authorList>
            <person name="Genoscope - CEA"/>
        </authorList>
    </citation>
    <scope>NUCLEOTIDE SEQUENCE [LARGE SCALE GENOMIC DNA]</scope>
    <source>
        <strain evidence="1 2">STM 2683</strain>
    </source>
</reference>
<comment type="caution">
    <text evidence="1">The sequence shown here is derived from an EMBL/GenBank/DDBJ whole genome shotgun (WGS) entry which is preliminary data.</text>
</comment>
<gene>
    <name evidence="1" type="ORF">MESS2_1690015</name>
</gene>
<dbReference type="EMBL" id="CAUM01000078">
    <property type="protein sequence ID" value="CCV05864.1"/>
    <property type="molecule type" value="Genomic_DNA"/>
</dbReference>